<dbReference type="PROSITE" id="PS51935">
    <property type="entry name" value="NLPC_P60"/>
    <property type="match status" value="1"/>
</dbReference>
<dbReference type="Pfam" id="PF00877">
    <property type="entry name" value="NLPC_P60"/>
    <property type="match status" value="1"/>
</dbReference>
<evidence type="ECO:0000259" key="5">
    <source>
        <dbReference type="PROSITE" id="PS51935"/>
    </source>
</evidence>
<name>A0A3M0CSP7_9PROT</name>
<dbReference type="RefSeq" id="WP_170163551.1">
    <property type="nucleotide sequence ID" value="NZ_REFR01000009.1"/>
</dbReference>
<evidence type="ECO:0000256" key="2">
    <source>
        <dbReference type="ARBA" id="ARBA00022670"/>
    </source>
</evidence>
<dbReference type="AlphaFoldDB" id="A0A3M0CSP7"/>
<evidence type="ECO:0000313" key="7">
    <source>
        <dbReference type="Proteomes" id="UP000271227"/>
    </source>
</evidence>
<dbReference type="GO" id="GO:0008234">
    <property type="term" value="F:cysteine-type peptidase activity"/>
    <property type="evidence" value="ECO:0007669"/>
    <property type="project" value="UniProtKB-KW"/>
</dbReference>
<comment type="similarity">
    <text evidence="1">Belongs to the peptidase C40 family.</text>
</comment>
<dbReference type="Gene3D" id="3.90.1720.10">
    <property type="entry name" value="endopeptidase domain like (from Nostoc punctiforme)"/>
    <property type="match status" value="1"/>
</dbReference>
<feature type="domain" description="NlpC/P60" evidence="5">
    <location>
        <begin position="1"/>
        <end position="131"/>
    </location>
</feature>
<dbReference type="EMBL" id="REFR01000009">
    <property type="protein sequence ID" value="RMB11905.1"/>
    <property type="molecule type" value="Genomic_DNA"/>
</dbReference>
<gene>
    <name evidence="6" type="ORF">BXY39_0392</name>
</gene>
<keyword evidence="3" id="KW-0378">Hydrolase</keyword>
<dbReference type="GO" id="GO:0006508">
    <property type="term" value="P:proteolysis"/>
    <property type="evidence" value="ECO:0007669"/>
    <property type="project" value="UniProtKB-KW"/>
</dbReference>
<comment type="caution">
    <text evidence="6">The sequence shown here is derived from an EMBL/GenBank/DDBJ whole genome shotgun (WGS) entry which is preliminary data.</text>
</comment>
<keyword evidence="4" id="KW-0788">Thiol protease</keyword>
<keyword evidence="2" id="KW-0645">Protease</keyword>
<reference evidence="6 7" key="1">
    <citation type="submission" date="2018-10" db="EMBL/GenBank/DDBJ databases">
        <title>Genomic Encyclopedia of Archaeal and Bacterial Type Strains, Phase II (KMG-II): from individual species to whole genera.</title>
        <authorList>
            <person name="Goeker M."/>
        </authorList>
    </citation>
    <scope>NUCLEOTIDE SEQUENCE [LARGE SCALE GENOMIC DNA]</scope>
    <source>
        <strain evidence="6 7">DSM 25217</strain>
    </source>
</reference>
<organism evidence="6 7">
    <name type="scientific">Eilatimonas milleporae</name>
    <dbReference type="NCBI Taxonomy" id="911205"/>
    <lineage>
        <taxon>Bacteria</taxon>
        <taxon>Pseudomonadati</taxon>
        <taxon>Pseudomonadota</taxon>
        <taxon>Alphaproteobacteria</taxon>
        <taxon>Kordiimonadales</taxon>
        <taxon>Kordiimonadaceae</taxon>
        <taxon>Eilatimonas</taxon>
    </lineage>
</organism>
<evidence type="ECO:0000256" key="4">
    <source>
        <dbReference type="ARBA" id="ARBA00022807"/>
    </source>
</evidence>
<dbReference type="InParanoid" id="A0A3M0CSP7"/>
<dbReference type="SUPFAM" id="SSF54001">
    <property type="entry name" value="Cysteine proteinases"/>
    <property type="match status" value="1"/>
</dbReference>
<dbReference type="Proteomes" id="UP000271227">
    <property type="component" value="Unassembled WGS sequence"/>
</dbReference>
<protein>
    <submittedName>
        <fullName evidence="6">NlpC/P60 family protein</fullName>
    </submittedName>
</protein>
<keyword evidence="7" id="KW-1185">Reference proteome</keyword>
<accession>A0A3M0CSP7</accession>
<proteinExistence type="inferred from homology"/>
<evidence type="ECO:0000256" key="1">
    <source>
        <dbReference type="ARBA" id="ARBA00007074"/>
    </source>
</evidence>
<dbReference type="InterPro" id="IPR038765">
    <property type="entry name" value="Papain-like_cys_pep_sf"/>
</dbReference>
<dbReference type="InterPro" id="IPR000064">
    <property type="entry name" value="NLP_P60_dom"/>
</dbReference>
<sequence>MFDYRPYLAIPFVPHGRDRSGCDCWGLVCLVYRDCFNVSLPPFDRAVGDVNNPLSVAPVMAAGAAQDIWVKSDTPRAGDVLLFGTRAAPYHVGLYVNGDLMLHTRAGTDATTERWRGCLWDRRLIGFFRHRLLCDETRTAQSGAHRPAPAA</sequence>
<evidence type="ECO:0000313" key="6">
    <source>
        <dbReference type="EMBL" id="RMB11905.1"/>
    </source>
</evidence>
<evidence type="ECO:0000256" key="3">
    <source>
        <dbReference type="ARBA" id="ARBA00022801"/>
    </source>
</evidence>